<gene>
    <name evidence="1" type="ORF">NRB56_75550</name>
</gene>
<protein>
    <submittedName>
        <fullName evidence="1">Uncharacterized protein</fullName>
    </submittedName>
</protein>
<keyword evidence="2" id="KW-1185">Reference proteome</keyword>
<organism evidence="1 2">
    <name type="scientific">Nocardia aurantia</name>
    <dbReference type="NCBI Taxonomy" id="2585199"/>
    <lineage>
        <taxon>Bacteria</taxon>
        <taxon>Bacillati</taxon>
        <taxon>Actinomycetota</taxon>
        <taxon>Actinomycetes</taxon>
        <taxon>Mycobacteriales</taxon>
        <taxon>Nocardiaceae</taxon>
        <taxon>Nocardia</taxon>
    </lineage>
</organism>
<name>A0A7K0E1H9_9NOCA</name>
<reference evidence="1 2" key="1">
    <citation type="submission" date="2019-10" db="EMBL/GenBank/DDBJ databases">
        <title>Nocardia macrotermitis sp. nov. and Nocardia aurantia sp. nov., isolated from the gut of fungus growing-termite Macrotermes natalensis.</title>
        <authorList>
            <person name="Benndorf R."/>
            <person name="Schwitalla J."/>
            <person name="Martin K."/>
            <person name="De Beer W."/>
            <person name="Kaster A.-K."/>
            <person name="Vollmers J."/>
            <person name="Poulsen M."/>
            <person name="Beemelmanns C."/>
        </authorList>
    </citation>
    <scope>NUCLEOTIDE SEQUENCE [LARGE SCALE GENOMIC DNA]</scope>
    <source>
        <strain evidence="1 2">RB56</strain>
    </source>
</reference>
<proteinExistence type="predicted"/>
<evidence type="ECO:0000313" key="1">
    <source>
        <dbReference type="EMBL" id="MQY31943.1"/>
    </source>
</evidence>
<dbReference type="AlphaFoldDB" id="A0A7K0E1H9"/>
<evidence type="ECO:0000313" key="2">
    <source>
        <dbReference type="Proteomes" id="UP000431401"/>
    </source>
</evidence>
<sequence length="93" mass="10132">MAAMVVIQHPGTRSIREVPAVSWGRAEVGSAEKPRAAVHRVLTAGATLDTAPFEPLLTPDLVGSEIARLYQTPDMWDERRVYQLESNGLHAPA</sequence>
<accession>A0A7K0E1H9</accession>
<comment type="caution">
    <text evidence="1">The sequence shown here is derived from an EMBL/GenBank/DDBJ whole genome shotgun (WGS) entry which is preliminary data.</text>
</comment>
<dbReference type="Proteomes" id="UP000431401">
    <property type="component" value="Unassembled WGS sequence"/>
</dbReference>
<dbReference type="EMBL" id="WEGI01000027">
    <property type="protein sequence ID" value="MQY31943.1"/>
    <property type="molecule type" value="Genomic_DNA"/>
</dbReference>